<sequence>MTQTEINESVTLPNENPQNITSLSPQNTTTHDSEDTRSIRSTSSQPPTYSTEEEIISPPTIPFSAH</sequence>
<reference evidence="1" key="1">
    <citation type="submission" date="2021-06" db="EMBL/GenBank/DDBJ databases">
        <authorList>
            <person name="Kallberg Y."/>
            <person name="Tangrot J."/>
            <person name="Rosling A."/>
        </authorList>
    </citation>
    <scope>NUCLEOTIDE SEQUENCE</scope>
    <source>
        <strain evidence="1">MA461A</strain>
    </source>
</reference>
<accession>A0ACA9RV22</accession>
<evidence type="ECO:0000313" key="2">
    <source>
        <dbReference type="Proteomes" id="UP000789920"/>
    </source>
</evidence>
<comment type="caution">
    <text evidence="1">The sequence shown here is derived from an EMBL/GenBank/DDBJ whole genome shotgun (WGS) entry which is preliminary data.</text>
</comment>
<protein>
    <submittedName>
        <fullName evidence="1">33700_t:CDS:1</fullName>
    </submittedName>
</protein>
<evidence type="ECO:0000313" key="1">
    <source>
        <dbReference type="EMBL" id="CAG8811658.1"/>
    </source>
</evidence>
<proteinExistence type="predicted"/>
<feature type="non-terminal residue" evidence="1">
    <location>
        <position position="66"/>
    </location>
</feature>
<name>A0ACA9RV22_9GLOM</name>
<organism evidence="1 2">
    <name type="scientific">Racocetra persica</name>
    <dbReference type="NCBI Taxonomy" id="160502"/>
    <lineage>
        <taxon>Eukaryota</taxon>
        <taxon>Fungi</taxon>
        <taxon>Fungi incertae sedis</taxon>
        <taxon>Mucoromycota</taxon>
        <taxon>Glomeromycotina</taxon>
        <taxon>Glomeromycetes</taxon>
        <taxon>Diversisporales</taxon>
        <taxon>Gigasporaceae</taxon>
        <taxon>Racocetra</taxon>
    </lineage>
</organism>
<gene>
    <name evidence="1" type="ORF">RPERSI_LOCUS23363</name>
</gene>
<dbReference type="EMBL" id="CAJVQC010072663">
    <property type="protein sequence ID" value="CAG8811658.1"/>
    <property type="molecule type" value="Genomic_DNA"/>
</dbReference>
<dbReference type="Proteomes" id="UP000789920">
    <property type="component" value="Unassembled WGS sequence"/>
</dbReference>
<keyword evidence="2" id="KW-1185">Reference proteome</keyword>